<dbReference type="AlphaFoldDB" id="A0A0A3YSN3"/>
<evidence type="ECO:0008006" key="5">
    <source>
        <dbReference type="Google" id="ProtNLM"/>
    </source>
</evidence>
<name>A0A0A3YSN3_9GAMM</name>
<dbReference type="InterPro" id="IPR035992">
    <property type="entry name" value="Ricin_B-like_lectins"/>
</dbReference>
<dbReference type="InterPro" id="IPR029052">
    <property type="entry name" value="Metallo-depent_PP-like"/>
</dbReference>
<dbReference type="Pfam" id="PF00149">
    <property type="entry name" value="Metallophos"/>
    <property type="match status" value="1"/>
</dbReference>
<dbReference type="SUPFAM" id="SSF50370">
    <property type="entry name" value="Ricin B-like lectins"/>
    <property type="match status" value="1"/>
</dbReference>
<keyword evidence="4" id="KW-1185">Reference proteome</keyword>
<dbReference type="InterPro" id="IPR051918">
    <property type="entry name" value="STPP_CPPED1"/>
</dbReference>
<accession>A0A0A3YSN3</accession>
<dbReference type="CDD" id="cd23415">
    <property type="entry name" value="beta-trefoil_Ricin_AH"/>
    <property type="match status" value="1"/>
</dbReference>
<dbReference type="InterPro" id="IPR000772">
    <property type="entry name" value="Ricin_B_lectin"/>
</dbReference>
<dbReference type="Gene3D" id="3.60.21.10">
    <property type="match status" value="1"/>
</dbReference>
<evidence type="ECO:0000259" key="2">
    <source>
        <dbReference type="Pfam" id="PF14200"/>
    </source>
</evidence>
<dbReference type="eggNOG" id="COG5555">
    <property type="taxonomic scope" value="Bacteria"/>
</dbReference>
<feature type="domain" description="Calcineurin-like phosphoesterase" evidence="1">
    <location>
        <begin position="43"/>
        <end position="240"/>
    </location>
</feature>
<dbReference type="InterPro" id="IPR004843">
    <property type="entry name" value="Calcineurin-like_PHP"/>
</dbReference>
<feature type="domain" description="Ricin B lectin" evidence="2">
    <location>
        <begin position="361"/>
        <end position="437"/>
    </location>
</feature>
<reference evidence="3 4" key="1">
    <citation type="submission" date="2014-10" db="EMBL/GenBank/DDBJ databases">
        <title>Genome sequence of Erwinia typographi M043b.</title>
        <authorList>
            <person name="Chan K.-G."/>
            <person name="Tan W.-S."/>
        </authorList>
    </citation>
    <scope>NUCLEOTIDE SEQUENCE [LARGE SCALE GENOMIC DNA]</scope>
    <source>
        <strain evidence="3 4">M043b</strain>
    </source>
</reference>
<dbReference type="Proteomes" id="UP000030351">
    <property type="component" value="Unassembled WGS sequence"/>
</dbReference>
<proteinExistence type="predicted"/>
<dbReference type="Gene3D" id="2.80.10.50">
    <property type="match status" value="1"/>
</dbReference>
<organism evidence="3 4">
    <name type="scientific">Erwinia typographi</name>
    <dbReference type="NCBI Taxonomy" id="371042"/>
    <lineage>
        <taxon>Bacteria</taxon>
        <taxon>Pseudomonadati</taxon>
        <taxon>Pseudomonadota</taxon>
        <taxon>Gammaproteobacteria</taxon>
        <taxon>Enterobacterales</taxon>
        <taxon>Erwiniaceae</taxon>
        <taxon>Erwinia</taxon>
    </lineage>
</organism>
<dbReference type="EMBL" id="JRUQ01000062">
    <property type="protein sequence ID" value="KGT88356.1"/>
    <property type="molecule type" value="Genomic_DNA"/>
</dbReference>
<dbReference type="SUPFAM" id="SSF56300">
    <property type="entry name" value="Metallo-dependent phosphatases"/>
    <property type="match status" value="1"/>
</dbReference>
<evidence type="ECO:0000313" key="3">
    <source>
        <dbReference type="EMBL" id="KGT88356.1"/>
    </source>
</evidence>
<gene>
    <name evidence="3" type="ORF">NG99_21620</name>
</gene>
<evidence type="ECO:0000259" key="1">
    <source>
        <dbReference type="Pfam" id="PF00149"/>
    </source>
</evidence>
<dbReference type="PANTHER" id="PTHR43143:SF1">
    <property type="entry name" value="SERINE_THREONINE-PROTEIN PHOSPHATASE CPPED1"/>
    <property type="match status" value="1"/>
</dbReference>
<dbReference type="PANTHER" id="PTHR43143">
    <property type="entry name" value="METALLOPHOSPHOESTERASE, CALCINEURIN SUPERFAMILY"/>
    <property type="match status" value="1"/>
</dbReference>
<comment type="caution">
    <text evidence="3">The sequence shown here is derived from an EMBL/GenBank/DDBJ whole genome shotgun (WGS) entry which is preliminary data.</text>
</comment>
<evidence type="ECO:0000313" key="4">
    <source>
        <dbReference type="Proteomes" id="UP000030351"/>
    </source>
</evidence>
<dbReference type="GO" id="GO:0016787">
    <property type="term" value="F:hydrolase activity"/>
    <property type="evidence" value="ECO:0007669"/>
    <property type="project" value="InterPro"/>
</dbReference>
<protein>
    <recommendedName>
        <fullName evidence="5">Ricin B lectin domain-containing protein</fullName>
    </recommendedName>
</protein>
<sequence length="508" mass="57701">MGQGNAYPDPNSPNTAHTWKDFNRRVVRGINTLHMTVKARFGVINGDITEFGRPTQRASFNEIYNGVMFPLLIGLGNHDYESNINDCAIPFALNFSMNACAYSAAHDLENRISQYRKNFENFSADITQSENSVTQGSMGYSWDSNSFGVSNHFVQLHLAPGYKVWINNMISSHNYDILDSLSWLRHDLDKARKRGVNNIFLNFHAMEWLNRMPDSQQQQLKSIIDEYKISAIFVGHSHYPLLQTHRPFGKVPIYTSGALYSGYVDVLNVDKEGFQVKTYMTKTGKPEEVIIRDKVATPKPPSRCYKHGTKISAGNFVRTEPFNKNFQYVYLRQNNTSNALDANMAEDVYTNKFSSSNPYMRWKLKSYWTNAEGETYYTLTHLKSGKVLDSNSAGKVYTKKWNGGRYQQWKLLKYSDGSQIQLINVATGRILDANSNKNIYTKKSSLKFTNGYQNWQIVNPGGAKADSVKYFEAKSANSWSQALPQGTSSNQHWSYAGERSLTQAAPCI</sequence>
<dbReference type="Pfam" id="PF14200">
    <property type="entry name" value="RicinB_lectin_2"/>
    <property type="match status" value="1"/>
</dbReference>